<dbReference type="SMART" id="SM00088">
    <property type="entry name" value="PINT"/>
    <property type="match status" value="1"/>
</dbReference>
<dbReference type="InterPro" id="IPR050871">
    <property type="entry name" value="26S_Proteasome/COP9_Components"/>
</dbReference>
<dbReference type="InterPro" id="IPR011990">
    <property type="entry name" value="TPR-like_helical_dom_sf"/>
</dbReference>
<sequence length="404" mass="45417">MEARMDVDAEDELEHQAHHEAQTLVDPEGAMQALRDAIAQPLDRSVSGAIKKRDKDITELSQLYSKYDKAAEMRQLIDDVRPFLEVISKAKGGKVFKNLIDRFVELKSATPDEKVNMCKDCIAWAQENKRTFLRQALEVRLIALHLDAKQYQECLAELQPLVRELKRLDDRQLLVEVMLMESQALFALSNYPKARASLVSARTTANTIYCPPKMQAALDLQSGILHAQEGDYKTAYSYFYEAFEGYDSVDMPANALRGLKYMLLSKVLLKDAADVPAIVTGKLALKYSGRDIEAMQAVAAADLKRSVANFERALKDYPSELQDDMVVQGHVHDLWDSLLQSNLARIVEPFSRVEITHVAETINLSVADVEKKLSQMILDGQLHGILDQGTGCLEIFEPETKDET</sequence>
<dbReference type="eggNOG" id="KOG1463">
    <property type="taxonomic scope" value="Eukaryota"/>
</dbReference>
<dbReference type="SUPFAM" id="SSF48452">
    <property type="entry name" value="TPR-like"/>
    <property type="match status" value="1"/>
</dbReference>
<protein>
    <recommendedName>
        <fullName evidence="4">PCI domain-containing protein</fullName>
    </recommendedName>
</protein>
<dbReference type="PROSITE" id="PS50250">
    <property type="entry name" value="PCI"/>
    <property type="match status" value="1"/>
</dbReference>
<comment type="similarity">
    <text evidence="1">Belongs to the proteasome subunit S9 family.</text>
</comment>
<dbReference type="Gene3D" id="1.25.40.570">
    <property type="match status" value="1"/>
</dbReference>
<evidence type="ECO:0000256" key="3">
    <source>
        <dbReference type="ARBA" id="ARBA00062507"/>
    </source>
</evidence>
<evidence type="ECO:0000256" key="2">
    <source>
        <dbReference type="ARBA" id="ARBA00022942"/>
    </source>
</evidence>
<organism evidence="5 6">
    <name type="scientific">Monosiga brevicollis</name>
    <name type="common">Choanoflagellate</name>
    <dbReference type="NCBI Taxonomy" id="81824"/>
    <lineage>
        <taxon>Eukaryota</taxon>
        <taxon>Choanoflagellata</taxon>
        <taxon>Craspedida</taxon>
        <taxon>Salpingoecidae</taxon>
        <taxon>Monosiga</taxon>
    </lineage>
</organism>
<accession>A9VCY7</accession>
<reference evidence="5 6" key="1">
    <citation type="journal article" date="2008" name="Nature">
        <title>The genome of the choanoflagellate Monosiga brevicollis and the origin of metazoans.</title>
        <authorList>
            <consortium name="JGI Sequencing"/>
            <person name="King N."/>
            <person name="Westbrook M.J."/>
            <person name="Young S.L."/>
            <person name="Kuo A."/>
            <person name="Abedin M."/>
            <person name="Chapman J."/>
            <person name="Fairclough S."/>
            <person name="Hellsten U."/>
            <person name="Isogai Y."/>
            <person name="Letunic I."/>
            <person name="Marr M."/>
            <person name="Pincus D."/>
            <person name="Putnam N."/>
            <person name="Rokas A."/>
            <person name="Wright K.J."/>
            <person name="Zuzow R."/>
            <person name="Dirks W."/>
            <person name="Good M."/>
            <person name="Goodstein D."/>
            <person name="Lemons D."/>
            <person name="Li W."/>
            <person name="Lyons J.B."/>
            <person name="Morris A."/>
            <person name="Nichols S."/>
            <person name="Richter D.J."/>
            <person name="Salamov A."/>
            <person name="Bork P."/>
            <person name="Lim W.A."/>
            <person name="Manning G."/>
            <person name="Miller W.T."/>
            <person name="McGinnis W."/>
            <person name="Shapiro H."/>
            <person name="Tjian R."/>
            <person name="Grigoriev I.V."/>
            <person name="Rokhsar D."/>
        </authorList>
    </citation>
    <scope>NUCLEOTIDE SEQUENCE [LARGE SCALE GENOMIC DNA]</scope>
    <source>
        <strain evidence="6">MX1 / ATCC 50154</strain>
    </source>
</reference>
<dbReference type="STRING" id="81824.A9VCY7"/>
<dbReference type="KEGG" id="mbr:MONBRDRAFT_12666"/>
<dbReference type="GO" id="GO:0006511">
    <property type="term" value="P:ubiquitin-dependent protein catabolic process"/>
    <property type="evidence" value="ECO:0000318"/>
    <property type="project" value="GO_Central"/>
</dbReference>
<dbReference type="InterPro" id="IPR000717">
    <property type="entry name" value="PCI_dom"/>
</dbReference>
<proteinExistence type="inferred from homology"/>
<keyword evidence="6" id="KW-1185">Reference proteome</keyword>
<dbReference type="Proteomes" id="UP000001357">
    <property type="component" value="Unassembled WGS sequence"/>
</dbReference>
<dbReference type="GO" id="GO:0005198">
    <property type="term" value="F:structural molecule activity"/>
    <property type="evidence" value="ECO:0000318"/>
    <property type="project" value="GO_Central"/>
</dbReference>
<evidence type="ECO:0000256" key="1">
    <source>
        <dbReference type="ARBA" id="ARBA00007454"/>
    </source>
</evidence>
<dbReference type="SMART" id="SM00753">
    <property type="entry name" value="PAM"/>
    <property type="match status" value="1"/>
</dbReference>
<dbReference type="Pfam" id="PF01399">
    <property type="entry name" value="PCI"/>
    <property type="match status" value="1"/>
</dbReference>
<dbReference type="PANTHER" id="PTHR10678">
    <property type="entry name" value="26S PROTEASOME NON-ATPASE REGULATORY SUBUNIT 11/COP9 SIGNALOSOME COMPLEX SUBUNIT 2"/>
    <property type="match status" value="1"/>
</dbReference>
<dbReference type="GeneID" id="5895860"/>
<dbReference type="Pfam" id="PF18055">
    <property type="entry name" value="RPN6_N"/>
    <property type="match status" value="1"/>
</dbReference>
<name>A9VCY7_MONBE</name>
<evidence type="ECO:0000313" key="6">
    <source>
        <dbReference type="Proteomes" id="UP000001357"/>
    </source>
</evidence>
<dbReference type="SUPFAM" id="SSF46785">
    <property type="entry name" value="Winged helix' DNA-binding domain"/>
    <property type="match status" value="1"/>
</dbReference>
<comment type="subunit">
    <text evidence="3">Component of the lid subcomplex of the 19S proteasome regulatory particle complex (also named PA700 complex). The 26S proteasome consists of a 20S proteasome core and two 19S regulatory subunits.</text>
</comment>
<dbReference type="OMA" id="ESKIYHA"/>
<evidence type="ECO:0000259" key="4">
    <source>
        <dbReference type="PROSITE" id="PS50250"/>
    </source>
</evidence>
<dbReference type="InParanoid" id="A9VCY7"/>
<dbReference type="EMBL" id="CH991584">
    <property type="protein sequence ID" value="EDQ84550.1"/>
    <property type="molecule type" value="Genomic_DNA"/>
</dbReference>
<evidence type="ECO:0000313" key="5">
    <source>
        <dbReference type="EMBL" id="EDQ84550.1"/>
    </source>
</evidence>
<dbReference type="InterPro" id="IPR036390">
    <property type="entry name" value="WH_DNA-bd_sf"/>
</dbReference>
<dbReference type="FunCoup" id="A9VCY7">
    <property type="interactions" value="1606"/>
</dbReference>
<gene>
    <name evidence="5" type="ORF">MONBRDRAFT_12666</name>
</gene>
<dbReference type="GO" id="GO:0008541">
    <property type="term" value="C:proteasome regulatory particle, lid subcomplex"/>
    <property type="evidence" value="ECO:0000318"/>
    <property type="project" value="GO_Central"/>
</dbReference>
<dbReference type="FunFam" id="1.25.40.570:FF:000016">
    <property type="entry name" value="26S proteasome regulatory subunit"/>
    <property type="match status" value="1"/>
</dbReference>
<dbReference type="AlphaFoldDB" id="A9VCY7"/>
<feature type="domain" description="PCI" evidence="4">
    <location>
        <begin position="231"/>
        <end position="400"/>
    </location>
</feature>
<dbReference type="InterPro" id="IPR040773">
    <property type="entry name" value="Rpn6_N"/>
</dbReference>
<keyword evidence="2" id="KW-0647">Proteasome</keyword>
<dbReference type="RefSeq" id="XP_001750577.1">
    <property type="nucleotide sequence ID" value="XM_001750525.1"/>
</dbReference>